<dbReference type="Gene3D" id="3.40.50.720">
    <property type="entry name" value="NAD(P)-binding Rossmann-like Domain"/>
    <property type="match status" value="1"/>
</dbReference>
<dbReference type="AlphaFoldDB" id="A0A919DY69"/>
<dbReference type="InterPro" id="IPR050425">
    <property type="entry name" value="NAD(P)_dehydrat-like"/>
</dbReference>
<dbReference type="InterPro" id="IPR001509">
    <property type="entry name" value="Epimerase_deHydtase"/>
</dbReference>
<dbReference type="SUPFAM" id="SSF51735">
    <property type="entry name" value="NAD(P)-binding Rossmann-fold domains"/>
    <property type="match status" value="1"/>
</dbReference>
<evidence type="ECO:0000256" key="2">
    <source>
        <dbReference type="ARBA" id="ARBA00023445"/>
    </source>
</evidence>
<dbReference type="PANTHER" id="PTHR10366">
    <property type="entry name" value="NAD DEPENDENT EPIMERASE/DEHYDRATASE"/>
    <property type="match status" value="1"/>
</dbReference>
<dbReference type="EMBL" id="BNBI01000004">
    <property type="protein sequence ID" value="GHE97366.1"/>
    <property type="molecule type" value="Genomic_DNA"/>
</dbReference>
<dbReference type="Pfam" id="PF01370">
    <property type="entry name" value="Epimerase"/>
    <property type="match status" value="1"/>
</dbReference>
<reference evidence="4" key="1">
    <citation type="journal article" date="2014" name="Int. J. Syst. Evol. Microbiol.">
        <title>Complete genome sequence of Corynebacterium casei LMG S-19264T (=DSM 44701T), isolated from a smear-ripened cheese.</title>
        <authorList>
            <consortium name="US DOE Joint Genome Institute (JGI-PGF)"/>
            <person name="Walter F."/>
            <person name="Albersmeier A."/>
            <person name="Kalinowski J."/>
            <person name="Ruckert C."/>
        </authorList>
    </citation>
    <scope>NUCLEOTIDE SEQUENCE</scope>
    <source>
        <strain evidence="4">JCM 4477</strain>
    </source>
</reference>
<evidence type="ECO:0000313" key="4">
    <source>
        <dbReference type="EMBL" id="GHE97366.1"/>
    </source>
</evidence>
<name>A0A919DY69_9ACTN</name>
<dbReference type="FunFam" id="3.40.50.720:FF:000336">
    <property type="entry name" value="Aldehyde reductase"/>
    <property type="match status" value="1"/>
</dbReference>
<comment type="similarity">
    <text evidence="2">Belongs to the NAD(P)-dependent epimerase/dehydratase family. Dihydroflavonol-4-reductase subfamily.</text>
</comment>
<proteinExistence type="inferred from homology"/>
<evidence type="ECO:0000313" key="5">
    <source>
        <dbReference type="Proteomes" id="UP000630718"/>
    </source>
</evidence>
<reference evidence="4" key="2">
    <citation type="submission" date="2020-09" db="EMBL/GenBank/DDBJ databases">
        <authorList>
            <person name="Sun Q."/>
            <person name="Ohkuma M."/>
        </authorList>
    </citation>
    <scope>NUCLEOTIDE SEQUENCE</scope>
    <source>
        <strain evidence="4">JCM 4477</strain>
    </source>
</reference>
<keyword evidence="1" id="KW-0560">Oxidoreductase</keyword>
<protein>
    <submittedName>
        <fullName evidence="4">Dihydroflavonol-4-reductase</fullName>
    </submittedName>
</protein>
<dbReference type="RefSeq" id="WP_190203987.1">
    <property type="nucleotide sequence ID" value="NZ_BNBI01000004.1"/>
</dbReference>
<gene>
    <name evidence="4" type="ORF">GCM10018772_21970</name>
</gene>
<dbReference type="InterPro" id="IPR036291">
    <property type="entry name" value="NAD(P)-bd_dom_sf"/>
</dbReference>
<evidence type="ECO:0000256" key="1">
    <source>
        <dbReference type="ARBA" id="ARBA00023002"/>
    </source>
</evidence>
<accession>A0A919DY69</accession>
<organism evidence="4 5">
    <name type="scientific">Streptomyces fumanus</name>
    <dbReference type="NCBI Taxonomy" id="67302"/>
    <lineage>
        <taxon>Bacteria</taxon>
        <taxon>Bacillati</taxon>
        <taxon>Actinomycetota</taxon>
        <taxon>Actinomycetes</taxon>
        <taxon>Kitasatosporales</taxon>
        <taxon>Streptomycetaceae</taxon>
        <taxon>Streptomyces</taxon>
    </lineage>
</organism>
<dbReference type="Proteomes" id="UP000630718">
    <property type="component" value="Unassembled WGS sequence"/>
</dbReference>
<keyword evidence="5" id="KW-1185">Reference proteome</keyword>
<sequence length="341" mass="35786">MTDSRVLVTGGSGFLGAHCVLRLLQDGFQVRTTVRSERGADRVRSMVAAGGGTAATDVETVRADLTADEGWDAAVAGCDHVLHVASPFPAAPPADESDLIVPARDGTVRVLRAALRGGVQRVVLTSSLAAIDYGHAPTTTPYDETVWTDLTGRGVTAYAKSKTLAERAAWDFADRAGLELAVVNPTGILGPVLSSDYGTSVGAIARLLDGGVPVLPRATVGIVDARDVADLHVRAMTHTSAAGERFIATAGLMTLSEMARTLRNGLGDAARKVPTRTVPDWIVRIAAVFDDDVRLSLSMLGIPRDATNAKAQRVLGWAPRPPEQAVLATARSILDARARVT</sequence>
<comment type="caution">
    <text evidence="4">The sequence shown here is derived from an EMBL/GenBank/DDBJ whole genome shotgun (WGS) entry which is preliminary data.</text>
</comment>
<evidence type="ECO:0000259" key="3">
    <source>
        <dbReference type="Pfam" id="PF01370"/>
    </source>
</evidence>
<feature type="domain" description="NAD-dependent epimerase/dehydratase" evidence="3">
    <location>
        <begin position="6"/>
        <end position="243"/>
    </location>
</feature>
<dbReference type="GO" id="GO:0016616">
    <property type="term" value="F:oxidoreductase activity, acting on the CH-OH group of donors, NAD or NADP as acceptor"/>
    <property type="evidence" value="ECO:0007669"/>
    <property type="project" value="TreeGrafter"/>
</dbReference>
<dbReference type="PANTHER" id="PTHR10366:SF564">
    <property type="entry name" value="STEROL-4-ALPHA-CARBOXYLATE 3-DEHYDROGENASE, DECARBOXYLATING"/>
    <property type="match status" value="1"/>
</dbReference>